<dbReference type="PANTHER" id="PTHR23113">
    <property type="entry name" value="GUANINE NUCLEOTIDE EXCHANGE FACTOR"/>
    <property type="match status" value="1"/>
</dbReference>
<feature type="compositionally biased region" description="Basic and acidic residues" evidence="3">
    <location>
        <begin position="359"/>
        <end position="376"/>
    </location>
</feature>
<feature type="region of interest" description="Disordered" evidence="3">
    <location>
        <begin position="359"/>
        <end position="399"/>
    </location>
</feature>
<dbReference type="Gene3D" id="1.10.840.10">
    <property type="entry name" value="Ras guanine-nucleotide exchange factors catalytic domain"/>
    <property type="match status" value="1"/>
</dbReference>
<sequence>MPSGNKSSSMLVPETNAASSSGSESSSTVYSVPSSSSTDAKAGDREKKGIPRVKSVTFPSEEGEGGQGPSSSRRASQGSLPPLAPRADGHYHNYETANVSLDSSGSSRSSPSDDGGEGGDGALEEEAATSETSSATEKEEEGDDYSVRKTQASSRAQRSPASSTMGRHTGLAAARSEMTSFTDDNRSTLVCHLDVEVAVRKRSLVTLANKMYLRVRVAHLKERLREALRQKLLVHPVAGVLGEEVEARLREQTAATWAALDVQIQDSQDRLFGLYRRHMDAVVERYLSAPQYVTARWHSRQHMPLAVQRLHAVDAVAQFERSSTASYSRARMVENARRNHQHVNFASSIHERESIFHNPNEHKGHDGHQHRHDSNRPSKVAVPGVESASTHHGSALGVGPAKDKYRYELTSHDVELLVQDAARRNRFRDDTLPWRPVDFRMTALRLEPLDLGVQGLDEEDAQPSVPEMNHSFSLFTYPTGDRPKAGTGGASDHRLHHISTNAVGGSVNLLIEILLMTEVDPPFTSGVPEPTFTNVFMFLSEMFVTPDSLVTKFIRFFRSVRRWRPDLADAERATYLLCRTVECIHAYCRCHECDLTMQVIQRLSAFIESVGLASVDSNSQYWACKQGVYDPSNLRDLDLARHDKRQTGGDLRGTGAHGRAAHRSQGFLFRKRALSPSAEPGPPPLDMRVQQLLLGLSVYLQIIYHKYYVKVCDVLCDRREVRRHPKSTHKTGQGLSSDGTSTILPPTQPAVQETMGVYINKATPRGRLFTLIVPTEKADGAHPAGDAEAAVDGGGGIAAVSARPARGAAATRADRFVSFGPPLRYWPHRAQLDIIVPFAIDAEPLSHQLCLLSYHLFSAVHIREMLYNTWSLASMRVSVAQHLQKLLHYSAQLRLWATAVIVVPQKLSDCQRALRHLLDVCRTLYELQNYEIAAAVLEGLRHPAVEAVRSQYSDEFMQPMLSAAEARELETLTQMMNPYASYSPSSLNSITARTSSVIETSLIPILAPILQILLNAQLGSSQWTSHEGAQASNEQRVAFVRNTDGQFVVNWSKVMSIGHVVKIWLRCQSVPYKFTPDVVLQEYLWSLREHSWTEDLLSRLANAHDSSVGVVKHHCVHPCVLL</sequence>
<evidence type="ECO:0000259" key="4">
    <source>
        <dbReference type="PROSITE" id="PS50009"/>
    </source>
</evidence>
<organism evidence="5 6">
    <name type="scientific">Strigomonas culicis</name>
    <dbReference type="NCBI Taxonomy" id="28005"/>
    <lineage>
        <taxon>Eukaryota</taxon>
        <taxon>Discoba</taxon>
        <taxon>Euglenozoa</taxon>
        <taxon>Kinetoplastea</taxon>
        <taxon>Metakinetoplastina</taxon>
        <taxon>Trypanosomatida</taxon>
        <taxon>Trypanosomatidae</taxon>
        <taxon>Strigomonadinae</taxon>
        <taxon>Strigomonas</taxon>
    </lineage>
</organism>
<dbReference type="OrthoDB" id="546434at2759"/>
<dbReference type="SUPFAM" id="SSF48366">
    <property type="entry name" value="Ras GEF"/>
    <property type="match status" value="1"/>
</dbReference>
<dbReference type="AlphaFoldDB" id="S9TM03"/>
<feature type="compositionally biased region" description="Low complexity" evidence="3">
    <location>
        <begin position="100"/>
        <end position="113"/>
    </location>
</feature>
<dbReference type="Proteomes" id="UP000015354">
    <property type="component" value="Unassembled WGS sequence"/>
</dbReference>
<dbReference type="EMBL" id="ATMH01010271">
    <property type="protein sequence ID" value="EPY17829.1"/>
    <property type="molecule type" value="Genomic_DNA"/>
</dbReference>
<dbReference type="InterPro" id="IPR036964">
    <property type="entry name" value="RASGEF_cat_dom_sf"/>
</dbReference>
<dbReference type="SMART" id="SM00147">
    <property type="entry name" value="RasGEF"/>
    <property type="match status" value="1"/>
</dbReference>
<feature type="domain" description="Ras-GEF" evidence="4">
    <location>
        <begin position="841"/>
        <end position="1101"/>
    </location>
</feature>
<keyword evidence="1 2" id="KW-0344">Guanine-nucleotide releasing factor</keyword>
<accession>S9TM03</accession>
<feature type="compositionally biased region" description="Polar residues" evidence="3">
    <location>
        <begin position="1"/>
        <end position="10"/>
    </location>
</feature>
<dbReference type="GO" id="GO:0005085">
    <property type="term" value="F:guanyl-nucleotide exchange factor activity"/>
    <property type="evidence" value="ECO:0007669"/>
    <property type="project" value="UniProtKB-KW"/>
</dbReference>
<feature type="region of interest" description="Disordered" evidence="3">
    <location>
        <begin position="725"/>
        <end position="744"/>
    </location>
</feature>
<keyword evidence="6" id="KW-1185">Reference proteome</keyword>
<evidence type="ECO:0000256" key="1">
    <source>
        <dbReference type="ARBA" id="ARBA00022658"/>
    </source>
</evidence>
<protein>
    <recommendedName>
        <fullName evidence="4">Ras-GEF domain-containing protein</fullName>
    </recommendedName>
</protein>
<feature type="compositionally biased region" description="Low complexity" evidence="3">
    <location>
        <begin position="19"/>
        <end position="37"/>
    </location>
</feature>
<dbReference type="PROSITE" id="PS50009">
    <property type="entry name" value="RASGEF_CAT"/>
    <property type="match status" value="1"/>
</dbReference>
<name>S9TM03_9TRYP</name>
<evidence type="ECO:0000256" key="3">
    <source>
        <dbReference type="SAM" id="MobiDB-lite"/>
    </source>
</evidence>
<evidence type="ECO:0000313" key="6">
    <source>
        <dbReference type="Proteomes" id="UP000015354"/>
    </source>
</evidence>
<dbReference type="InterPro" id="IPR008937">
    <property type="entry name" value="Ras-like_GEF"/>
</dbReference>
<dbReference type="PANTHER" id="PTHR23113:SF99">
    <property type="entry name" value="RASGEF DOMAIN-CONTAINING PROTEIN"/>
    <property type="match status" value="1"/>
</dbReference>
<proteinExistence type="predicted"/>
<evidence type="ECO:0000313" key="5">
    <source>
        <dbReference type="EMBL" id="EPY17829.1"/>
    </source>
</evidence>
<feature type="region of interest" description="Disordered" evidence="3">
    <location>
        <begin position="1"/>
        <end position="168"/>
    </location>
</feature>
<gene>
    <name evidence="5" type="ORF">STCU_10372</name>
</gene>
<dbReference type="GO" id="GO:0007264">
    <property type="term" value="P:small GTPase-mediated signal transduction"/>
    <property type="evidence" value="ECO:0007669"/>
    <property type="project" value="InterPro"/>
</dbReference>
<feature type="compositionally biased region" description="Low complexity" evidence="3">
    <location>
        <begin position="151"/>
        <end position="163"/>
    </location>
</feature>
<comment type="caution">
    <text evidence="5">The sequence shown here is derived from an EMBL/GenBank/DDBJ whole genome shotgun (WGS) entry which is preliminary data.</text>
</comment>
<dbReference type="InterPro" id="IPR023578">
    <property type="entry name" value="Ras_GEF_dom_sf"/>
</dbReference>
<feature type="compositionally biased region" description="Acidic residues" evidence="3">
    <location>
        <begin position="114"/>
        <end position="128"/>
    </location>
</feature>
<evidence type="ECO:0000256" key="2">
    <source>
        <dbReference type="PROSITE-ProRule" id="PRU00168"/>
    </source>
</evidence>
<dbReference type="Pfam" id="PF00617">
    <property type="entry name" value="RasGEF"/>
    <property type="match status" value="1"/>
</dbReference>
<dbReference type="InterPro" id="IPR001895">
    <property type="entry name" value="RASGEF_cat_dom"/>
</dbReference>
<feature type="compositionally biased region" description="Polar residues" evidence="3">
    <location>
        <begin position="730"/>
        <end position="744"/>
    </location>
</feature>
<reference evidence="5 6" key="1">
    <citation type="journal article" date="2013" name="PLoS ONE">
        <title>Predicting the Proteins of Angomonas deanei, Strigomonas culicis and Their Respective Endosymbionts Reveals New Aspects of the Trypanosomatidae Family.</title>
        <authorList>
            <person name="Motta M.C."/>
            <person name="Martins A.C."/>
            <person name="de Souza S.S."/>
            <person name="Catta-Preta C.M."/>
            <person name="Silva R."/>
            <person name="Klein C.C."/>
            <person name="de Almeida L.G."/>
            <person name="de Lima Cunha O."/>
            <person name="Ciapina L.P."/>
            <person name="Brocchi M."/>
            <person name="Colabardini A.C."/>
            <person name="de Araujo Lima B."/>
            <person name="Machado C.R."/>
            <person name="de Almeida Soares C.M."/>
            <person name="Probst C.M."/>
            <person name="de Menezes C.B."/>
            <person name="Thompson C.E."/>
            <person name="Bartholomeu D.C."/>
            <person name="Gradia D.F."/>
            <person name="Pavoni D.P."/>
            <person name="Grisard E.C."/>
            <person name="Fantinatti-Garboggini F."/>
            <person name="Marchini F.K."/>
            <person name="Rodrigues-Luiz G.F."/>
            <person name="Wagner G."/>
            <person name="Goldman G.H."/>
            <person name="Fietto J.L."/>
            <person name="Elias M.C."/>
            <person name="Goldman M.H."/>
            <person name="Sagot M.F."/>
            <person name="Pereira M."/>
            <person name="Stoco P.H."/>
            <person name="de Mendonca-Neto R.P."/>
            <person name="Teixeira S.M."/>
            <person name="Maciel T.E."/>
            <person name="de Oliveira Mendes T.A."/>
            <person name="Urmenyi T.P."/>
            <person name="de Souza W."/>
            <person name="Schenkman S."/>
            <person name="de Vasconcelos A.T."/>
        </authorList>
    </citation>
    <scope>NUCLEOTIDE SEQUENCE [LARGE SCALE GENOMIC DNA]</scope>
</reference>